<evidence type="ECO:0008006" key="3">
    <source>
        <dbReference type="Google" id="ProtNLM"/>
    </source>
</evidence>
<feature type="signal peptide" evidence="1">
    <location>
        <begin position="1"/>
        <end position="21"/>
    </location>
</feature>
<name>A0A6J4MV25_9BACT</name>
<dbReference type="CDD" id="cd00118">
    <property type="entry name" value="LysM"/>
    <property type="match status" value="1"/>
</dbReference>
<sequence length="44" mass="4639">MRKAASIIAAAGLFAAVPLAAQDEQPARVHVVRPGETLWDIARA</sequence>
<gene>
    <name evidence="2" type="ORF">AVDCRST_MAG89-4287</name>
</gene>
<dbReference type="AlphaFoldDB" id="A0A6J4MV25"/>
<evidence type="ECO:0000313" key="2">
    <source>
        <dbReference type="EMBL" id="CAA9368058.1"/>
    </source>
</evidence>
<protein>
    <recommendedName>
        <fullName evidence="3">LysM domain-containing protein</fullName>
    </recommendedName>
</protein>
<accession>A0A6J4MV25</accession>
<feature type="non-terminal residue" evidence="2">
    <location>
        <position position="44"/>
    </location>
</feature>
<reference evidence="2" key="1">
    <citation type="submission" date="2020-02" db="EMBL/GenBank/DDBJ databases">
        <authorList>
            <person name="Meier V. D."/>
        </authorList>
    </citation>
    <scope>NUCLEOTIDE SEQUENCE</scope>
    <source>
        <strain evidence="2">AVDCRST_MAG89</strain>
    </source>
</reference>
<dbReference type="EMBL" id="CADCTV010000897">
    <property type="protein sequence ID" value="CAA9368058.1"/>
    <property type="molecule type" value="Genomic_DNA"/>
</dbReference>
<dbReference type="InterPro" id="IPR018392">
    <property type="entry name" value="LysM"/>
</dbReference>
<keyword evidence="1" id="KW-0732">Signal</keyword>
<proteinExistence type="predicted"/>
<organism evidence="2">
    <name type="scientific">uncultured Gemmatimonadota bacterium</name>
    <dbReference type="NCBI Taxonomy" id="203437"/>
    <lineage>
        <taxon>Bacteria</taxon>
        <taxon>Pseudomonadati</taxon>
        <taxon>Gemmatimonadota</taxon>
        <taxon>environmental samples</taxon>
    </lineage>
</organism>
<feature type="chain" id="PRO_5026998415" description="LysM domain-containing protein" evidence="1">
    <location>
        <begin position="22"/>
        <end position="44"/>
    </location>
</feature>
<evidence type="ECO:0000256" key="1">
    <source>
        <dbReference type="SAM" id="SignalP"/>
    </source>
</evidence>